<evidence type="ECO:0008006" key="5">
    <source>
        <dbReference type="Google" id="ProtNLM"/>
    </source>
</evidence>
<dbReference type="Proteomes" id="UP000596742">
    <property type="component" value="Unassembled WGS sequence"/>
</dbReference>
<evidence type="ECO:0000313" key="3">
    <source>
        <dbReference type="EMBL" id="VDI69014.1"/>
    </source>
</evidence>
<organism evidence="3 4">
    <name type="scientific">Mytilus galloprovincialis</name>
    <name type="common">Mediterranean mussel</name>
    <dbReference type="NCBI Taxonomy" id="29158"/>
    <lineage>
        <taxon>Eukaryota</taxon>
        <taxon>Metazoa</taxon>
        <taxon>Spiralia</taxon>
        <taxon>Lophotrochozoa</taxon>
        <taxon>Mollusca</taxon>
        <taxon>Bivalvia</taxon>
        <taxon>Autobranchia</taxon>
        <taxon>Pteriomorphia</taxon>
        <taxon>Mytilida</taxon>
        <taxon>Mytiloidea</taxon>
        <taxon>Mytilidae</taxon>
        <taxon>Mytilinae</taxon>
        <taxon>Mytilus</taxon>
    </lineage>
</organism>
<feature type="region of interest" description="Disordered" evidence="1">
    <location>
        <begin position="312"/>
        <end position="346"/>
    </location>
</feature>
<feature type="compositionally biased region" description="Basic and acidic residues" evidence="1">
    <location>
        <begin position="315"/>
        <end position="324"/>
    </location>
</feature>
<keyword evidence="2" id="KW-0732">Signal</keyword>
<feature type="compositionally biased region" description="Basic residues" evidence="1">
    <location>
        <begin position="335"/>
        <end position="346"/>
    </location>
</feature>
<dbReference type="OrthoDB" id="6180190at2759"/>
<proteinExistence type="predicted"/>
<feature type="region of interest" description="Disordered" evidence="1">
    <location>
        <begin position="81"/>
        <end position="114"/>
    </location>
</feature>
<dbReference type="EMBL" id="UYJE01008978">
    <property type="protein sequence ID" value="VDI69014.1"/>
    <property type="molecule type" value="Genomic_DNA"/>
</dbReference>
<comment type="caution">
    <text evidence="3">The sequence shown here is derived from an EMBL/GenBank/DDBJ whole genome shotgun (WGS) entry which is preliminary data.</text>
</comment>
<feature type="signal peptide" evidence="2">
    <location>
        <begin position="1"/>
        <end position="22"/>
    </location>
</feature>
<evidence type="ECO:0000256" key="1">
    <source>
        <dbReference type="SAM" id="MobiDB-lite"/>
    </source>
</evidence>
<name>A0A8B6GSZ8_MYTGA</name>
<sequence length="346" mass="39351">MHSCICFIFVNFIFLLVLDNQANVEILQDLILGQVEVQECQELLDSSLFLPVEHIEGSLTMLTDPPNSSVNDFMGDLAYDHDDANKNDMTESQTIPTDLVHPNSSVETDANNNDIDSIQDQHKEESAEEYSSETDFLQTPKRIRSNSSGKFEMKLSGTPTQLLRRKRDRERKQLNKGLSLFDKMAKFANANEEDTTYFVMFKKGQEVHFCGSKEYVEKFKNNEALNEFSEAMIETREEPLLRKINIAAAKKKAVKPSPSKGNGNMSFLPGLNLQLHQKEVLKATTPTGQEESIAINQDTIVNLKSRIFVRQRRKNPNDRCKEMVENNIENEMPTKKGKGRGRGRAK</sequence>
<feature type="chain" id="PRO_5032517815" description="MADS-box domain-containing protein" evidence="2">
    <location>
        <begin position="23"/>
        <end position="346"/>
    </location>
</feature>
<dbReference type="AlphaFoldDB" id="A0A8B6GSZ8"/>
<accession>A0A8B6GSZ8</accession>
<feature type="compositionally biased region" description="Polar residues" evidence="1">
    <location>
        <begin position="90"/>
        <end position="114"/>
    </location>
</feature>
<evidence type="ECO:0000256" key="2">
    <source>
        <dbReference type="SAM" id="SignalP"/>
    </source>
</evidence>
<keyword evidence="4" id="KW-1185">Reference proteome</keyword>
<gene>
    <name evidence="3" type="ORF">MGAL_10B086810</name>
</gene>
<evidence type="ECO:0000313" key="4">
    <source>
        <dbReference type="Proteomes" id="UP000596742"/>
    </source>
</evidence>
<reference evidence="3" key="1">
    <citation type="submission" date="2018-11" db="EMBL/GenBank/DDBJ databases">
        <authorList>
            <person name="Alioto T."/>
            <person name="Alioto T."/>
        </authorList>
    </citation>
    <scope>NUCLEOTIDE SEQUENCE</scope>
</reference>
<protein>
    <recommendedName>
        <fullName evidence="5">MADS-box domain-containing protein</fullName>
    </recommendedName>
</protein>